<dbReference type="InterPro" id="IPR011047">
    <property type="entry name" value="Quinoprotein_ADH-like_sf"/>
</dbReference>
<gene>
    <name evidence="7" type="ORF">H7C18_17140</name>
</gene>
<sequence>MNKSSAAVGVVLTASLALSACATSNNNAAPGATPSASPSATGTASPSASPSAPASVTGTNFENFSTYGFDLNNSRHVPYKGITADNVKDLGVIWSADLKTLDKDVKNGNQCYPVVVDGVMYVSTSGNQVFAFDSLTGNQIWHWKPPADQAANYSKSGIIANRGVAVGEGKVFTLTIDNTLVALDQKTGQLVKQVPISDAIEGVTLDNGYYETTAPIYYKGNVYIGSSGGDNGVRGFEMAFKAADLSPAWEKPFWTVPAKGQDWLANSNFQGGGAVWNPPAIDTETDIMYFGVGNPAPDFYGEKRPGANPYTDSVVAVKAATGELVWAKQEISHDLWDYDAASSPMILNATVKGQKKKIVVEGGKSGEWFAWDAATGDEIWKGVPFAKISHPKPTPEGVMVYPGVLGGENYAPETYDPATNYVLIPGVEQGQVLKAAKNQDEASTPDMPGARAFGTSTGEGPSGETPYGTVTAIDVNTGKKAYQIKTKDPQRGGLTSTDTGLAFFGELDGKINALDIKSGKVIWTFQTAGDNIQSAPAVFTVDGKTYLGFTSGGTKPKAYVFGLGGDKTQGQAGQANTGSAHAG</sequence>
<evidence type="ECO:0000313" key="8">
    <source>
        <dbReference type="Proteomes" id="UP000564644"/>
    </source>
</evidence>
<comment type="caution">
    <text evidence="7">The sequence shown here is derived from an EMBL/GenBank/DDBJ whole genome shotgun (WGS) entry which is preliminary data.</text>
</comment>
<dbReference type="InterPro" id="IPR002372">
    <property type="entry name" value="PQQ_rpt_dom"/>
</dbReference>
<dbReference type="AlphaFoldDB" id="A0A7X0VW74"/>
<dbReference type="PANTHER" id="PTHR32303">
    <property type="entry name" value="QUINOPROTEIN ALCOHOL DEHYDROGENASE (CYTOCHROME C)"/>
    <property type="match status" value="1"/>
</dbReference>
<dbReference type="Pfam" id="PF01011">
    <property type="entry name" value="PQQ"/>
    <property type="match status" value="2"/>
</dbReference>
<dbReference type="SUPFAM" id="SSF50998">
    <property type="entry name" value="Quinoprotein alcohol dehydrogenase-like"/>
    <property type="match status" value="1"/>
</dbReference>
<dbReference type="SMART" id="SM00564">
    <property type="entry name" value="PQQ"/>
    <property type="match status" value="5"/>
</dbReference>
<keyword evidence="8" id="KW-1185">Reference proteome</keyword>
<keyword evidence="5" id="KW-0732">Signal</keyword>
<feature type="region of interest" description="Disordered" evidence="4">
    <location>
        <begin position="27"/>
        <end position="55"/>
    </location>
</feature>
<protein>
    <submittedName>
        <fullName evidence="7">PQQ-binding-like beta-propeller repeat protein</fullName>
    </submittedName>
</protein>
<reference evidence="7 8" key="1">
    <citation type="submission" date="2020-08" db="EMBL/GenBank/DDBJ databases">
        <title>Cohnella phylogeny.</title>
        <authorList>
            <person name="Dunlap C."/>
        </authorList>
    </citation>
    <scope>NUCLEOTIDE SEQUENCE [LARGE SCALE GENOMIC DNA]</scope>
    <source>
        <strain evidence="7 8">CBP 2801</strain>
    </source>
</reference>
<comment type="similarity">
    <text evidence="2">Belongs to the bacterial PQQ dehydrogenase family.</text>
</comment>
<feature type="domain" description="Pyrrolo-quinoline quinone repeat" evidence="6">
    <location>
        <begin position="393"/>
        <end position="546"/>
    </location>
</feature>
<evidence type="ECO:0000256" key="5">
    <source>
        <dbReference type="SAM" id="SignalP"/>
    </source>
</evidence>
<dbReference type="Proteomes" id="UP000564644">
    <property type="component" value="Unassembled WGS sequence"/>
</dbReference>
<dbReference type="InterPro" id="IPR018391">
    <property type="entry name" value="PQQ_b-propeller_rpt"/>
</dbReference>
<feature type="chain" id="PRO_5038577782" evidence="5">
    <location>
        <begin position="23"/>
        <end position="583"/>
    </location>
</feature>
<comment type="cofactor">
    <cofactor evidence="1">
        <name>pyrroloquinoline quinone</name>
        <dbReference type="ChEBI" id="CHEBI:58442"/>
    </cofactor>
</comment>
<proteinExistence type="inferred from homology"/>
<evidence type="ECO:0000256" key="4">
    <source>
        <dbReference type="SAM" id="MobiDB-lite"/>
    </source>
</evidence>
<dbReference type="Gene3D" id="2.140.10.10">
    <property type="entry name" value="Quinoprotein alcohol dehydrogenase-like superfamily"/>
    <property type="match status" value="1"/>
</dbReference>
<accession>A0A7X0VW74</accession>
<evidence type="ECO:0000259" key="6">
    <source>
        <dbReference type="Pfam" id="PF01011"/>
    </source>
</evidence>
<keyword evidence="3" id="KW-0560">Oxidoreductase</keyword>
<dbReference type="PROSITE" id="PS51257">
    <property type="entry name" value="PROKAR_LIPOPROTEIN"/>
    <property type="match status" value="1"/>
</dbReference>
<dbReference type="GO" id="GO:0016491">
    <property type="term" value="F:oxidoreductase activity"/>
    <property type="evidence" value="ECO:0007669"/>
    <property type="project" value="UniProtKB-KW"/>
</dbReference>
<evidence type="ECO:0000256" key="2">
    <source>
        <dbReference type="ARBA" id="ARBA00008156"/>
    </source>
</evidence>
<dbReference type="EMBL" id="JACJVO010000021">
    <property type="protein sequence ID" value="MBB6732651.1"/>
    <property type="molecule type" value="Genomic_DNA"/>
</dbReference>
<name>A0A7X0VW74_9BACL</name>
<feature type="signal peptide" evidence="5">
    <location>
        <begin position="1"/>
        <end position="22"/>
    </location>
</feature>
<evidence type="ECO:0000313" key="7">
    <source>
        <dbReference type="EMBL" id="MBB6732651.1"/>
    </source>
</evidence>
<dbReference type="RefSeq" id="WP_185130314.1">
    <property type="nucleotide sequence ID" value="NZ_JACJVO010000021.1"/>
</dbReference>
<organism evidence="7 8">
    <name type="scientific">Cohnella zeiphila</name>
    <dbReference type="NCBI Taxonomy" id="2761120"/>
    <lineage>
        <taxon>Bacteria</taxon>
        <taxon>Bacillati</taxon>
        <taxon>Bacillota</taxon>
        <taxon>Bacilli</taxon>
        <taxon>Bacillales</taxon>
        <taxon>Paenibacillaceae</taxon>
        <taxon>Cohnella</taxon>
    </lineage>
</organism>
<evidence type="ECO:0000256" key="1">
    <source>
        <dbReference type="ARBA" id="ARBA00001931"/>
    </source>
</evidence>
<feature type="domain" description="Pyrrolo-quinoline quinone repeat" evidence="6">
    <location>
        <begin position="66"/>
        <end position="381"/>
    </location>
</feature>
<evidence type="ECO:0000256" key="3">
    <source>
        <dbReference type="ARBA" id="ARBA00023002"/>
    </source>
</evidence>